<dbReference type="PROSITE" id="PS51459">
    <property type="entry name" value="FIDO"/>
    <property type="match status" value="1"/>
</dbReference>
<dbReference type="SUPFAM" id="SSF140931">
    <property type="entry name" value="Fic-like"/>
    <property type="match status" value="1"/>
</dbReference>
<feature type="domain" description="Fido" evidence="2">
    <location>
        <begin position="25"/>
        <end position="170"/>
    </location>
</feature>
<proteinExistence type="predicted"/>
<feature type="active site" evidence="1">
    <location>
        <position position="107"/>
    </location>
</feature>
<evidence type="ECO:0000313" key="4">
    <source>
        <dbReference type="Proteomes" id="UP000799423"/>
    </source>
</evidence>
<dbReference type="InterPro" id="IPR003812">
    <property type="entry name" value="Fido"/>
</dbReference>
<reference evidence="3" key="1">
    <citation type="submission" date="2020-01" db="EMBL/GenBank/DDBJ databases">
        <authorList>
            <consortium name="DOE Joint Genome Institute"/>
            <person name="Haridas S."/>
            <person name="Albert R."/>
            <person name="Binder M."/>
            <person name="Bloem J."/>
            <person name="Labutti K."/>
            <person name="Salamov A."/>
            <person name="Andreopoulos B."/>
            <person name="Baker S.E."/>
            <person name="Barry K."/>
            <person name="Bills G."/>
            <person name="Bluhm B.H."/>
            <person name="Cannon C."/>
            <person name="Castanera R."/>
            <person name="Culley D.E."/>
            <person name="Daum C."/>
            <person name="Ezra D."/>
            <person name="Gonzalez J.B."/>
            <person name="Henrissat B."/>
            <person name="Kuo A."/>
            <person name="Liang C."/>
            <person name="Lipzen A."/>
            <person name="Lutzoni F."/>
            <person name="Magnuson J."/>
            <person name="Mondo S."/>
            <person name="Nolan M."/>
            <person name="Ohm R."/>
            <person name="Pangilinan J."/>
            <person name="Park H.-J."/>
            <person name="Ramirez L."/>
            <person name="Alfaro M."/>
            <person name="Sun H."/>
            <person name="Tritt A."/>
            <person name="Yoshinaga Y."/>
            <person name="Zwiers L.-H."/>
            <person name="Turgeon B.G."/>
            <person name="Goodwin S.B."/>
            <person name="Spatafora J.W."/>
            <person name="Crous P.W."/>
            <person name="Grigoriev I.V."/>
        </authorList>
    </citation>
    <scope>NUCLEOTIDE SEQUENCE</scope>
    <source>
        <strain evidence="3">IPT5</strain>
    </source>
</reference>
<gene>
    <name evidence="3" type="ORF">T440DRAFT_41307</name>
</gene>
<accession>A0A6A7BAA0</accession>
<evidence type="ECO:0000313" key="3">
    <source>
        <dbReference type="EMBL" id="KAF2852344.1"/>
    </source>
</evidence>
<dbReference type="AlphaFoldDB" id="A0A6A7BAA0"/>
<dbReference type="EMBL" id="MU006299">
    <property type="protein sequence ID" value="KAF2852344.1"/>
    <property type="molecule type" value="Genomic_DNA"/>
</dbReference>
<dbReference type="InterPro" id="IPR036597">
    <property type="entry name" value="Fido-like_dom_sf"/>
</dbReference>
<dbReference type="Proteomes" id="UP000799423">
    <property type="component" value="Unassembled WGS sequence"/>
</dbReference>
<organism evidence="3 4">
    <name type="scientific">Plenodomus tracheiphilus IPT5</name>
    <dbReference type="NCBI Taxonomy" id="1408161"/>
    <lineage>
        <taxon>Eukaryota</taxon>
        <taxon>Fungi</taxon>
        <taxon>Dikarya</taxon>
        <taxon>Ascomycota</taxon>
        <taxon>Pezizomycotina</taxon>
        <taxon>Dothideomycetes</taxon>
        <taxon>Pleosporomycetidae</taxon>
        <taxon>Pleosporales</taxon>
        <taxon>Pleosporineae</taxon>
        <taxon>Leptosphaeriaceae</taxon>
        <taxon>Plenodomus</taxon>
    </lineage>
</organism>
<dbReference type="PANTHER" id="PTHR13504:SF38">
    <property type="entry name" value="FIDO DOMAIN-CONTAINING PROTEIN"/>
    <property type="match status" value="1"/>
</dbReference>
<sequence>MRNVLVALKTTMSRQYLAKPLDSKPLLQDVKTLSRILLRDTPLAHSGRYRTLPIQLHSSLDTICPYPAEIPANMERWAKWAMKCEKEKTIHPLCRAVWAMMYFLSVHPFPDGNGDLHGSCVESSLRKTGCSQLFAILVFPESNTSYKIRRARAGDPEEWCSEVVNAEIAALACAK</sequence>
<dbReference type="OrthoDB" id="439046at2759"/>
<evidence type="ECO:0000256" key="1">
    <source>
        <dbReference type="PIRSR" id="PIRSR640198-1"/>
    </source>
</evidence>
<evidence type="ECO:0000259" key="2">
    <source>
        <dbReference type="PROSITE" id="PS51459"/>
    </source>
</evidence>
<dbReference type="InterPro" id="IPR040198">
    <property type="entry name" value="Fido_containing"/>
</dbReference>
<dbReference type="PANTHER" id="PTHR13504">
    <property type="entry name" value="FIDO DOMAIN-CONTAINING PROTEIN DDB_G0283145"/>
    <property type="match status" value="1"/>
</dbReference>
<keyword evidence="4" id="KW-1185">Reference proteome</keyword>
<protein>
    <recommendedName>
        <fullName evidence="2">Fido domain-containing protein</fullName>
    </recommendedName>
</protein>
<dbReference type="Gene3D" id="1.10.3290.10">
    <property type="entry name" value="Fido-like domain"/>
    <property type="match status" value="1"/>
</dbReference>
<dbReference type="Pfam" id="PF02661">
    <property type="entry name" value="Fic"/>
    <property type="match status" value="1"/>
</dbReference>
<name>A0A6A7BAA0_9PLEO</name>